<reference evidence="1 2" key="1">
    <citation type="submission" date="2024-03" db="EMBL/GenBank/DDBJ databases">
        <title>The Genome Sequence of Enterococcus sp. DIV2402.</title>
        <authorList>
            <consortium name="The Broad Institute Genomics Platform"/>
            <consortium name="The Broad Institute Microbial Omics Core"/>
            <consortium name="The Broad Institute Genomic Center for Infectious Diseases"/>
            <person name="Earl A."/>
            <person name="Manson A."/>
            <person name="Gilmore M."/>
            <person name="Schwartman J."/>
            <person name="Shea T."/>
            <person name="Abouelleil A."/>
            <person name="Cao P."/>
            <person name="Chapman S."/>
            <person name="Cusick C."/>
            <person name="Young S."/>
            <person name="Neafsey D."/>
            <person name="Nusbaum C."/>
            <person name="Birren B."/>
        </authorList>
    </citation>
    <scope>NUCLEOTIDE SEQUENCE [LARGE SCALE GENOMIC DNA]</scope>
    <source>
        <strain evidence="1 2">DIV2402</strain>
    </source>
</reference>
<name>A0ABZ2SLD4_9ENTE</name>
<organism evidence="1 2">
    <name type="scientific">Candidatus Enterococcus lowellii</name>
    <dbReference type="NCBI Taxonomy" id="2230877"/>
    <lineage>
        <taxon>Bacteria</taxon>
        <taxon>Bacillati</taxon>
        <taxon>Bacillota</taxon>
        <taxon>Bacilli</taxon>
        <taxon>Lactobacillales</taxon>
        <taxon>Enterococcaceae</taxon>
        <taxon>Enterococcus</taxon>
    </lineage>
</organism>
<accession>A0ABZ2SLD4</accession>
<evidence type="ECO:0000313" key="2">
    <source>
        <dbReference type="Proteomes" id="UP000664701"/>
    </source>
</evidence>
<keyword evidence="2" id="KW-1185">Reference proteome</keyword>
<proteinExistence type="predicted"/>
<dbReference type="RefSeq" id="WP_207941191.1">
    <property type="nucleotide sequence ID" value="NZ_CP147251.1"/>
</dbReference>
<evidence type="ECO:0000313" key="1">
    <source>
        <dbReference type="EMBL" id="WYJ76649.1"/>
    </source>
</evidence>
<protein>
    <submittedName>
        <fullName evidence="1">Uncharacterized protein</fullName>
    </submittedName>
</protein>
<dbReference type="EMBL" id="CP147251">
    <property type="protein sequence ID" value="WYJ76649.1"/>
    <property type="molecule type" value="Genomic_DNA"/>
</dbReference>
<gene>
    <name evidence="1" type="ORF">DOK78_001282</name>
</gene>
<sequence>MTDYLDFFADWYPEFLGNQFYPVRAAKTFTMKEREALLHTLTKEQRHLLEHHRKYRIRSLFLKNSYMQSTQWRFSELKINPFYPDTFPDGTKLICKCGRPLKFQFILHSTKKAQTMALGINHFADHLHIPIEVAREIQKGVNEIDIALDELLWLKKHQVQFPEQVWQRYCYAVFRNNQLAKPIQMNQKLPQRVLDFRKAKMPIYIADYEALEAEIRRVNQQAKGDSAQFLAKKELFENFYQDFLVDLQTTNIYLDKLFLTKKSQLLLPNDTTQSKLPREYYSELLHQLQQINRDDPETSFLILQQFNERTNLLIEEIMRVVVSVYLKYGFEQSFFLGIPRMLRNGLLRAIRLEKEEYEQLFTEKMTELPDVFFETLTMLLKSPEVHKQSEIVTSYIHSILGENPAYVTGEQLLDGAQQHFLGTSFTEAFALIDPRLQKRLKDFF</sequence>
<dbReference type="Proteomes" id="UP000664701">
    <property type="component" value="Chromosome"/>
</dbReference>